<accession>A0A6J7R917</accession>
<proteinExistence type="inferred from homology"/>
<keyword evidence="4" id="KW-0067">ATP-binding</keyword>
<organism evidence="7">
    <name type="scientific">freshwater metagenome</name>
    <dbReference type="NCBI Taxonomy" id="449393"/>
    <lineage>
        <taxon>unclassified sequences</taxon>
        <taxon>metagenomes</taxon>
        <taxon>ecological metagenomes</taxon>
    </lineage>
</organism>
<evidence type="ECO:0000313" key="7">
    <source>
        <dbReference type="EMBL" id="CAB5025305.1"/>
    </source>
</evidence>
<dbReference type="InterPro" id="IPR003593">
    <property type="entry name" value="AAA+_ATPase"/>
</dbReference>
<dbReference type="PANTHER" id="PTHR43335">
    <property type="entry name" value="ABC TRANSPORTER, ATP-BINDING PROTEIN"/>
    <property type="match status" value="1"/>
</dbReference>
<dbReference type="Gene3D" id="3.40.50.300">
    <property type="entry name" value="P-loop containing nucleotide triphosphate hydrolases"/>
    <property type="match status" value="1"/>
</dbReference>
<dbReference type="EMBL" id="CAFBND010000001">
    <property type="protein sequence ID" value="CAB4923965.1"/>
    <property type="molecule type" value="Genomic_DNA"/>
</dbReference>
<dbReference type="Pfam" id="PF00005">
    <property type="entry name" value="ABC_tran"/>
    <property type="match status" value="1"/>
</dbReference>
<dbReference type="GO" id="GO:0005524">
    <property type="term" value="F:ATP binding"/>
    <property type="evidence" value="ECO:0007669"/>
    <property type="project" value="UniProtKB-KW"/>
</dbReference>
<keyword evidence="2" id="KW-0813">Transport</keyword>
<dbReference type="EMBL" id="CAFBPU010000008">
    <property type="protein sequence ID" value="CAB5025305.1"/>
    <property type="molecule type" value="Genomic_DNA"/>
</dbReference>
<dbReference type="AlphaFoldDB" id="A0A6J7R917"/>
<evidence type="ECO:0000256" key="2">
    <source>
        <dbReference type="ARBA" id="ARBA00022448"/>
    </source>
</evidence>
<feature type="domain" description="ABC transporter" evidence="5">
    <location>
        <begin position="3"/>
        <end position="227"/>
    </location>
</feature>
<keyword evidence="3" id="KW-0547">Nucleotide-binding</keyword>
<dbReference type="GO" id="GO:0016887">
    <property type="term" value="F:ATP hydrolysis activity"/>
    <property type="evidence" value="ECO:0007669"/>
    <property type="project" value="InterPro"/>
</dbReference>
<dbReference type="InterPro" id="IPR003439">
    <property type="entry name" value="ABC_transporter-like_ATP-bd"/>
</dbReference>
<evidence type="ECO:0000256" key="1">
    <source>
        <dbReference type="ARBA" id="ARBA00005417"/>
    </source>
</evidence>
<dbReference type="PANTHER" id="PTHR43335:SF4">
    <property type="entry name" value="ABC TRANSPORTER, ATP-BINDING PROTEIN"/>
    <property type="match status" value="1"/>
</dbReference>
<evidence type="ECO:0000256" key="4">
    <source>
        <dbReference type="ARBA" id="ARBA00022840"/>
    </source>
</evidence>
<reference evidence="7" key="1">
    <citation type="submission" date="2020-05" db="EMBL/GenBank/DDBJ databases">
        <authorList>
            <person name="Chiriac C."/>
            <person name="Salcher M."/>
            <person name="Ghai R."/>
            <person name="Kavagutti S V."/>
        </authorList>
    </citation>
    <scope>NUCLEOTIDE SEQUENCE</scope>
</reference>
<dbReference type="InterPro" id="IPR027417">
    <property type="entry name" value="P-loop_NTPase"/>
</dbReference>
<name>A0A6J7R917_9ZZZZ</name>
<dbReference type="SUPFAM" id="SSF52540">
    <property type="entry name" value="P-loop containing nucleoside triphosphate hydrolases"/>
    <property type="match status" value="1"/>
</dbReference>
<gene>
    <name evidence="6" type="ORF">UFOPK3752_00006</name>
    <name evidence="7" type="ORF">UFOPK4150_00496</name>
</gene>
<protein>
    <submittedName>
        <fullName evidence="7">Unannotated protein</fullName>
    </submittedName>
</protein>
<sequence>MTVQAIGLGKSYGTTRAVDQLSFTLEPGVVTGFLGPNGAGKSTTMRLMLGLDRGDGSTLWDGKPLRDRVDVTRTVGAHLDAKFFHPSRTARNHLRLLATEASIPASRVDEVLRLVGLDSVARKRPSGFSLGMGQRLGLAGAILAEPAVLLLDEPANGLDPQSIQWLRDFLRRYAQRGNVVFVSSHLLSEMSLMAEHLVVIAAGRMVADESLDTFVARSTRNDVLVRCSDPVALAVALAAEGITAVPEGADGLSVASSDTDRIGDIAFRAGIGLRELARRTASLEDAFLELTSGDQQFRTGGAS</sequence>
<dbReference type="PROSITE" id="PS50893">
    <property type="entry name" value="ABC_TRANSPORTER_2"/>
    <property type="match status" value="1"/>
</dbReference>
<dbReference type="SMART" id="SM00382">
    <property type="entry name" value="AAA"/>
    <property type="match status" value="1"/>
</dbReference>
<evidence type="ECO:0000259" key="5">
    <source>
        <dbReference type="PROSITE" id="PS50893"/>
    </source>
</evidence>
<evidence type="ECO:0000313" key="6">
    <source>
        <dbReference type="EMBL" id="CAB4923965.1"/>
    </source>
</evidence>
<evidence type="ECO:0000256" key="3">
    <source>
        <dbReference type="ARBA" id="ARBA00022741"/>
    </source>
</evidence>
<comment type="similarity">
    <text evidence="1">Belongs to the ABC transporter superfamily.</text>
</comment>